<feature type="domain" description="Sulfatase N-terminal" evidence="7">
    <location>
        <begin position="165"/>
        <end position="311"/>
    </location>
</feature>
<dbReference type="InterPro" id="IPR024607">
    <property type="entry name" value="Sulfatase_CS"/>
</dbReference>
<dbReference type="Pfam" id="PF00884">
    <property type="entry name" value="Sulfatase"/>
    <property type="match status" value="2"/>
</dbReference>
<comment type="similarity">
    <text evidence="2">Belongs to the sulfatase family.</text>
</comment>
<dbReference type="OMA" id="AHNTTIV"/>
<evidence type="ECO:0000256" key="1">
    <source>
        <dbReference type="ARBA" id="ARBA00001913"/>
    </source>
</evidence>
<evidence type="ECO:0000256" key="4">
    <source>
        <dbReference type="ARBA" id="ARBA00022801"/>
    </source>
</evidence>
<sequence length="467" mass="51501">MATTGVVIFICVCTAVLSAQLRKYLGADNTANGVSSINGKEEIFYSERLNKLEESKEYNQQLKYNAKPPNVVLFLVDDLGYGDLSSFGHPTSRSPAIDRLAAQSKVFTQFYVTSPVCSPSRASLLTGRYQVRSGIYPGVLEPDNPLAHNTTIVEQPTPLSSLASKLLARATQFLEVSALEHAPFFLYMPFMHVHTPHFSSAEFVGKSARGTFGDALLELDHSIDTILQTLDALDLADNTVVWFLSDNGPDLMHRQQGGCAGALRCGKGTSWEGGVRVPAFVRWPGHIVPGRTDELLSSLEVLPTIAALTGADTSGLKLDGFDASDFLLDKISKSPREYFAVYPKDPSPETGPYAVVYQRLKAHFFTAGNGLSDDQNYDEMCTSRHPLTEHNPPLLYDLSVDPGERWNIANDTSQRSSLMKLTAWRTQHMADMTWMTSATQDHEERSQPCCTDRRCNPFPSCCDCPDK</sequence>
<gene>
    <name evidence="9" type="primary">LOC108666086</name>
</gene>
<dbReference type="GO" id="GO:0046872">
    <property type="term" value="F:metal ion binding"/>
    <property type="evidence" value="ECO:0007669"/>
    <property type="project" value="UniProtKB-KW"/>
</dbReference>
<dbReference type="AlphaFoldDB" id="A0A8B7N544"/>
<dbReference type="PANTHER" id="PTHR42693:SF11">
    <property type="entry name" value="ARYLSULFATASE A"/>
    <property type="match status" value="1"/>
</dbReference>
<dbReference type="RefSeq" id="XP_018008389.1">
    <property type="nucleotide sequence ID" value="XM_018152900.2"/>
</dbReference>
<dbReference type="InterPro" id="IPR017850">
    <property type="entry name" value="Alkaline_phosphatase_core_sf"/>
</dbReference>
<protein>
    <submittedName>
        <fullName evidence="9">Arylsulfatase A</fullName>
    </submittedName>
</protein>
<dbReference type="PANTHER" id="PTHR42693">
    <property type="entry name" value="ARYLSULFATASE FAMILY MEMBER"/>
    <property type="match status" value="1"/>
</dbReference>
<keyword evidence="8" id="KW-1185">Reference proteome</keyword>
<dbReference type="Gene3D" id="3.30.1120.10">
    <property type="match status" value="1"/>
</dbReference>
<dbReference type="Gene3D" id="3.40.720.10">
    <property type="entry name" value="Alkaline Phosphatase, subunit A"/>
    <property type="match status" value="2"/>
</dbReference>
<dbReference type="PROSITE" id="PS00523">
    <property type="entry name" value="SULFATASE_1"/>
    <property type="match status" value="1"/>
</dbReference>
<evidence type="ECO:0000256" key="6">
    <source>
        <dbReference type="SAM" id="SignalP"/>
    </source>
</evidence>
<feature type="domain" description="Sulfatase N-terminal" evidence="7">
    <location>
        <begin position="69"/>
        <end position="151"/>
    </location>
</feature>
<keyword evidence="6" id="KW-0732">Signal</keyword>
<dbReference type="Proteomes" id="UP000694843">
    <property type="component" value="Unplaced"/>
</dbReference>
<proteinExistence type="inferred from homology"/>
<evidence type="ECO:0000256" key="5">
    <source>
        <dbReference type="ARBA" id="ARBA00022837"/>
    </source>
</evidence>
<dbReference type="OrthoDB" id="103349at2759"/>
<feature type="chain" id="PRO_5034473912" evidence="6">
    <location>
        <begin position="19"/>
        <end position="467"/>
    </location>
</feature>
<evidence type="ECO:0000256" key="2">
    <source>
        <dbReference type="ARBA" id="ARBA00008779"/>
    </source>
</evidence>
<dbReference type="Pfam" id="PF14707">
    <property type="entry name" value="Sulfatase_C"/>
    <property type="match status" value="1"/>
</dbReference>
<dbReference type="InterPro" id="IPR000917">
    <property type="entry name" value="Sulfatase_N"/>
</dbReference>
<evidence type="ECO:0000256" key="3">
    <source>
        <dbReference type="ARBA" id="ARBA00022723"/>
    </source>
</evidence>
<comment type="cofactor">
    <cofactor evidence="1">
        <name>Ca(2+)</name>
        <dbReference type="ChEBI" id="CHEBI:29108"/>
    </cofactor>
</comment>
<dbReference type="SUPFAM" id="SSF53649">
    <property type="entry name" value="Alkaline phosphatase-like"/>
    <property type="match status" value="1"/>
</dbReference>
<keyword evidence="5" id="KW-0106">Calcium</keyword>
<reference evidence="9" key="1">
    <citation type="submission" date="2025-08" db="UniProtKB">
        <authorList>
            <consortium name="RefSeq"/>
        </authorList>
    </citation>
    <scope>IDENTIFICATION</scope>
    <source>
        <tissue evidence="9">Whole organism</tissue>
    </source>
</reference>
<dbReference type="InterPro" id="IPR050738">
    <property type="entry name" value="Sulfatase"/>
</dbReference>
<dbReference type="GeneID" id="108666086"/>
<organism evidence="8 9">
    <name type="scientific">Hyalella azteca</name>
    <name type="common">Amphipod</name>
    <dbReference type="NCBI Taxonomy" id="294128"/>
    <lineage>
        <taxon>Eukaryota</taxon>
        <taxon>Metazoa</taxon>
        <taxon>Ecdysozoa</taxon>
        <taxon>Arthropoda</taxon>
        <taxon>Crustacea</taxon>
        <taxon>Multicrustacea</taxon>
        <taxon>Malacostraca</taxon>
        <taxon>Eumalacostraca</taxon>
        <taxon>Peracarida</taxon>
        <taxon>Amphipoda</taxon>
        <taxon>Senticaudata</taxon>
        <taxon>Talitrida</taxon>
        <taxon>Talitroidea</taxon>
        <taxon>Hyalellidae</taxon>
        <taxon>Hyalella</taxon>
    </lineage>
</organism>
<keyword evidence="3" id="KW-0479">Metal-binding</keyword>
<evidence type="ECO:0000259" key="7">
    <source>
        <dbReference type="Pfam" id="PF00884"/>
    </source>
</evidence>
<dbReference type="GO" id="GO:0004065">
    <property type="term" value="F:arylsulfatase activity"/>
    <property type="evidence" value="ECO:0007669"/>
    <property type="project" value="TreeGrafter"/>
</dbReference>
<keyword evidence="4" id="KW-0378">Hydrolase</keyword>
<accession>A0A8B7N544</accession>
<dbReference type="KEGG" id="hazt:108666086"/>
<evidence type="ECO:0000313" key="8">
    <source>
        <dbReference type="Proteomes" id="UP000694843"/>
    </source>
</evidence>
<name>A0A8B7N544_HYAAZ</name>
<evidence type="ECO:0000313" key="9">
    <source>
        <dbReference type="RefSeq" id="XP_018008389.1"/>
    </source>
</evidence>
<feature type="signal peptide" evidence="6">
    <location>
        <begin position="1"/>
        <end position="18"/>
    </location>
</feature>